<evidence type="ECO:0000256" key="2">
    <source>
        <dbReference type="ARBA" id="ARBA00006275"/>
    </source>
</evidence>
<dbReference type="InterPro" id="IPR033985">
    <property type="entry name" value="SusD-like_N"/>
</dbReference>
<feature type="signal peptide" evidence="6">
    <location>
        <begin position="1"/>
        <end position="19"/>
    </location>
</feature>
<dbReference type="SUPFAM" id="SSF48452">
    <property type="entry name" value="TPR-like"/>
    <property type="match status" value="1"/>
</dbReference>
<name>A0A3E4W8P7_9BACT</name>
<dbReference type="Pfam" id="PF14322">
    <property type="entry name" value="SusD-like_3"/>
    <property type="match status" value="1"/>
</dbReference>
<keyword evidence="5" id="KW-0998">Cell outer membrane</keyword>
<evidence type="ECO:0000256" key="5">
    <source>
        <dbReference type="ARBA" id="ARBA00023237"/>
    </source>
</evidence>
<dbReference type="CDD" id="cd08977">
    <property type="entry name" value="SusD"/>
    <property type="match status" value="1"/>
</dbReference>
<evidence type="ECO:0000256" key="3">
    <source>
        <dbReference type="ARBA" id="ARBA00022729"/>
    </source>
</evidence>
<dbReference type="STRING" id="310297.BHV76_04250"/>
<evidence type="ECO:0000256" key="4">
    <source>
        <dbReference type="ARBA" id="ARBA00023136"/>
    </source>
</evidence>
<evidence type="ECO:0000256" key="1">
    <source>
        <dbReference type="ARBA" id="ARBA00004442"/>
    </source>
</evidence>
<dbReference type="RefSeq" id="WP_117748064.1">
    <property type="nucleotide sequence ID" value="NZ_DAWCZY010000031.1"/>
</dbReference>
<dbReference type="InterPro" id="IPR011990">
    <property type="entry name" value="TPR-like_helical_dom_sf"/>
</dbReference>
<dbReference type="AlphaFoldDB" id="A0A3E4W8P7"/>
<dbReference type="Pfam" id="PF07980">
    <property type="entry name" value="SusD_RagB"/>
    <property type="match status" value="1"/>
</dbReference>
<dbReference type="GO" id="GO:0009279">
    <property type="term" value="C:cell outer membrane"/>
    <property type="evidence" value="ECO:0007669"/>
    <property type="project" value="UniProtKB-SubCell"/>
</dbReference>
<comment type="similarity">
    <text evidence="2">Belongs to the SusD family.</text>
</comment>
<evidence type="ECO:0000313" key="10">
    <source>
        <dbReference type="Proteomes" id="UP000260780"/>
    </source>
</evidence>
<accession>A0A3E4W8P7</accession>
<evidence type="ECO:0000256" key="6">
    <source>
        <dbReference type="SAM" id="SignalP"/>
    </source>
</evidence>
<dbReference type="NCBIfam" id="NF033072">
    <property type="entry name" value="NanU"/>
    <property type="match status" value="1"/>
</dbReference>
<proteinExistence type="inferred from homology"/>
<evidence type="ECO:0000259" key="7">
    <source>
        <dbReference type="Pfam" id="PF07980"/>
    </source>
</evidence>
<keyword evidence="9" id="KW-0449">Lipoprotein</keyword>
<dbReference type="PROSITE" id="PS51257">
    <property type="entry name" value="PROKAR_LIPOPROTEIN"/>
    <property type="match status" value="1"/>
</dbReference>
<sequence>MRHKILTLAIMTSSLLTMSSCLDMTPVSSITDENMWTNEGQFTSFVNGVHSMLRDKDSQNLFILGELRSDIYSASSSGWTTESNKAEEITANLLSEQRPGLTNYANLYTNINQIDLFIKKTNETTLLSPEDKAYYLGTMYGLRAFYYFHLLRSWGNVVWQEEPSMGFEINNLSKPATSETEIMQNIKKDITSSENSFGEDYSFRSNRSIWSKPATLILKAEVYLWSSRQMNGGETDAQTALNALNELQSKTSEIGLETNFADVFDYENKANKEVIFTLHNDYKESLLFNGGWRNNMVPQQNTLNSFYATATGEKFDLNFNGNIYYPLNVDIYHNVFNDDLDTRKEATLKPAYEKQENQYVYKGCFAYKFKGMTVEGDSYRTFADDYPIYRYADVLLLKAEAKALTGGDPSSEINDIRQRAYGNNYNAATMAYGNMPGDTEGIEEVLLRERLKEFMFEGKRWYDLRRFGKEYVMKYSSLKNEDHLLWPLDKDTMTDNPALEQTSGY</sequence>
<feature type="domain" description="SusD-like N-terminal" evidence="8">
    <location>
        <begin position="40"/>
        <end position="201"/>
    </location>
</feature>
<comment type="subcellular location">
    <subcellularLocation>
        <location evidence="1">Cell outer membrane</location>
    </subcellularLocation>
</comment>
<comment type="caution">
    <text evidence="9">The sequence shown here is derived from an EMBL/GenBank/DDBJ whole genome shotgun (WGS) entry which is preliminary data.</text>
</comment>
<keyword evidence="3 6" id="KW-0732">Signal</keyword>
<evidence type="ECO:0000259" key="8">
    <source>
        <dbReference type="Pfam" id="PF14322"/>
    </source>
</evidence>
<gene>
    <name evidence="9" type="primary">nanU</name>
    <name evidence="9" type="ORF">DXC17_10500</name>
</gene>
<evidence type="ECO:0000313" key="9">
    <source>
        <dbReference type="EMBL" id="RGM38572.1"/>
    </source>
</evidence>
<keyword evidence="4" id="KW-0472">Membrane</keyword>
<protein>
    <submittedName>
        <fullName evidence="9">SusD family outer membrane lipoprotein NanU</fullName>
    </submittedName>
</protein>
<dbReference type="EMBL" id="QSTF01000027">
    <property type="protein sequence ID" value="RGM38572.1"/>
    <property type="molecule type" value="Genomic_DNA"/>
</dbReference>
<reference evidence="9 10" key="1">
    <citation type="submission" date="2018-08" db="EMBL/GenBank/DDBJ databases">
        <title>A genome reference for cultivated species of the human gut microbiota.</title>
        <authorList>
            <person name="Zou Y."/>
            <person name="Xue W."/>
            <person name="Luo G."/>
        </authorList>
    </citation>
    <scope>NUCLEOTIDE SEQUENCE [LARGE SCALE GENOMIC DNA]</scope>
    <source>
        <strain evidence="9 10">OM08-14</strain>
    </source>
</reference>
<feature type="domain" description="RagB/SusD" evidence="7">
    <location>
        <begin position="336"/>
        <end position="471"/>
    </location>
</feature>
<dbReference type="Proteomes" id="UP000260780">
    <property type="component" value="Unassembled WGS sequence"/>
</dbReference>
<dbReference type="Gene3D" id="1.25.40.390">
    <property type="match status" value="1"/>
</dbReference>
<organism evidence="9 10">
    <name type="scientific">Phocaeicola plebeius</name>
    <dbReference type="NCBI Taxonomy" id="310297"/>
    <lineage>
        <taxon>Bacteria</taxon>
        <taxon>Pseudomonadati</taxon>
        <taxon>Bacteroidota</taxon>
        <taxon>Bacteroidia</taxon>
        <taxon>Bacteroidales</taxon>
        <taxon>Bacteroidaceae</taxon>
        <taxon>Phocaeicola</taxon>
    </lineage>
</organism>
<dbReference type="InterPro" id="IPR012944">
    <property type="entry name" value="SusD_RagB_dom"/>
</dbReference>
<feature type="chain" id="PRO_5017718830" evidence="6">
    <location>
        <begin position="20"/>
        <end position="505"/>
    </location>
</feature>